<dbReference type="VEuPathDB" id="FungiDB:BD410DRAFT_846955"/>
<feature type="compositionally biased region" description="Low complexity" evidence="1">
    <location>
        <begin position="669"/>
        <end position="681"/>
    </location>
</feature>
<evidence type="ECO:0000256" key="1">
    <source>
        <dbReference type="SAM" id="MobiDB-lite"/>
    </source>
</evidence>
<dbReference type="OrthoDB" id="2678679at2759"/>
<sequence>MNNVVVSSSKGKGLSEVTPKSSSSNHTGLAPVANETPKPKQSHTLSNPAEEMSNPPIAPSQNEASGSLSPNVCLCTDYRYDPSCNSCHPQSPSKSQDVCSGLEASAASMLPFPGGIPKVENPSAKLQIPEPYPKEIVALQQSLNDGIPMKIVASSICPLLPIAFDSKIKFGFLGFFHVTDAHVQVDFVKVVQHRGKPQKRGRVTWRFTFEWIPGGVPPLLSNLSGFNGDAPWWDMSQTDIFPTSVPFTKRPDRFYPDELGFCLVPEYVLRDGGAQEGVTTVGCDVPCLTPIKEASNVRDSWRLSVVRPESKCPNGLTENVTLWNTGMQTLKYSVVSERPQKATVLHVFNCNLPALEKEADIIFKMFQGVYMEVVLDRPRTRGIAPTPRYRYTVGIPKSPRQSGQDSAAIDGPLMVQAGAAPDAITIFPATRDMMLSLAKTYIGGIPGHEFPGLEINWIEAMGWHEENKTKVPGIADAADAPVLFLCLGADIELIFDWKLGKRVKASGPPAKSRCATADKTTKANGTPKSGPQPHPIANSSVDVDEDPTLLSGTADDGDANSDVDAEDGAGGDEDSGTIFRTKSSVAKDTLHLMMTHGDLVMVTGGDLHVPWVSTHHPFTPHLSDCEEFLRIVSFRTTGLGIAGTSQSRSGEELWLQAVELLLPPCRFSSSATSTDASPSDSCPVDAAEETSSSDWYPVTGNVQVNAQDVLLPTLQLYETTFESGPIPEGEYDHSKLNLHAHPSHPPEN</sequence>
<dbReference type="Proteomes" id="UP000294933">
    <property type="component" value="Unassembled WGS sequence"/>
</dbReference>
<feature type="region of interest" description="Disordered" evidence="1">
    <location>
        <begin position="503"/>
        <end position="580"/>
    </location>
</feature>
<protein>
    <submittedName>
        <fullName evidence="2">Uncharacterized protein</fullName>
    </submittedName>
</protein>
<feature type="region of interest" description="Disordered" evidence="1">
    <location>
        <begin position="669"/>
        <end position="697"/>
    </location>
</feature>
<name>A0A4Y7PEL1_9AGAM</name>
<evidence type="ECO:0000313" key="2">
    <source>
        <dbReference type="EMBL" id="TDL13438.1"/>
    </source>
</evidence>
<reference evidence="2 3" key="1">
    <citation type="submission" date="2018-06" db="EMBL/GenBank/DDBJ databases">
        <title>A transcriptomic atlas of mushroom development highlights an independent origin of complex multicellularity.</title>
        <authorList>
            <consortium name="DOE Joint Genome Institute"/>
            <person name="Krizsan K."/>
            <person name="Almasi E."/>
            <person name="Merenyi Z."/>
            <person name="Sahu N."/>
            <person name="Viragh M."/>
            <person name="Koszo T."/>
            <person name="Mondo S."/>
            <person name="Kiss B."/>
            <person name="Balint B."/>
            <person name="Kues U."/>
            <person name="Barry K."/>
            <person name="Hegedus J.C."/>
            <person name="Henrissat B."/>
            <person name="Johnson J."/>
            <person name="Lipzen A."/>
            <person name="Ohm R."/>
            <person name="Nagy I."/>
            <person name="Pangilinan J."/>
            <person name="Yan J."/>
            <person name="Xiong Y."/>
            <person name="Grigoriev I.V."/>
            <person name="Hibbett D.S."/>
            <person name="Nagy L.G."/>
        </authorList>
    </citation>
    <scope>NUCLEOTIDE SEQUENCE [LARGE SCALE GENOMIC DNA]</scope>
    <source>
        <strain evidence="2 3">SZMC22713</strain>
    </source>
</reference>
<keyword evidence="3" id="KW-1185">Reference proteome</keyword>
<evidence type="ECO:0000313" key="3">
    <source>
        <dbReference type="Proteomes" id="UP000294933"/>
    </source>
</evidence>
<feature type="region of interest" description="Disordered" evidence="1">
    <location>
        <begin position="1"/>
        <end position="67"/>
    </location>
</feature>
<gene>
    <name evidence="2" type="ORF">BD410DRAFT_846955</name>
</gene>
<dbReference type="EMBL" id="ML170622">
    <property type="protein sequence ID" value="TDL13438.1"/>
    <property type="molecule type" value="Genomic_DNA"/>
</dbReference>
<feature type="region of interest" description="Disordered" evidence="1">
    <location>
        <begin position="725"/>
        <end position="748"/>
    </location>
</feature>
<feature type="compositionally biased region" description="Polar residues" evidence="1">
    <location>
        <begin position="18"/>
        <end position="27"/>
    </location>
</feature>
<organism evidence="2 3">
    <name type="scientific">Rickenella mellea</name>
    <dbReference type="NCBI Taxonomy" id="50990"/>
    <lineage>
        <taxon>Eukaryota</taxon>
        <taxon>Fungi</taxon>
        <taxon>Dikarya</taxon>
        <taxon>Basidiomycota</taxon>
        <taxon>Agaricomycotina</taxon>
        <taxon>Agaricomycetes</taxon>
        <taxon>Hymenochaetales</taxon>
        <taxon>Rickenellaceae</taxon>
        <taxon>Rickenella</taxon>
    </lineage>
</organism>
<proteinExistence type="predicted"/>
<feature type="compositionally biased region" description="Acidic residues" evidence="1">
    <location>
        <begin position="555"/>
        <end position="575"/>
    </location>
</feature>
<dbReference type="AlphaFoldDB" id="A0A4Y7PEL1"/>
<accession>A0A4Y7PEL1</accession>